<evidence type="ECO:0000313" key="1">
    <source>
        <dbReference type="EMBL" id="MDH2334566.1"/>
    </source>
</evidence>
<name>A0AAP4EE40_CLOPF</name>
<evidence type="ECO:0000313" key="2">
    <source>
        <dbReference type="Proteomes" id="UP001222958"/>
    </source>
</evidence>
<organism evidence="1 2">
    <name type="scientific">Clostridium perfringens</name>
    <dbReference type="NCBI Taxonomy" id="1502"/>
    <lineage>
        <taxon>Bacteria</taxon>
        <taxon>Bacillati</taxon>
        <taxon>Bacillota</taxon>
        <taxon>Clostridia</taxon>
        <taxon>Eubacteriales</taxon>
        <taxon>Clostridiaceae</taxon>
        <taxon>Clostridium</taxon>
    </lineage>
</organism>
<dbReference type="InterPro" id="IPR006490">
    <property type="entry name" value="Maj_tail_phi13"/>
</dbReference>
<protein>
    <recommendedName>
        <fullName evidence="3">Phage tail protein</fullName>
    </recommendedName>
</protein>
<comment type="caution">
    <text evidence="1">The sequence shown here is derived from an EMBL/GenBank/DDBJ whole genome shotgun (WGS) entry which is preliminary data.</text>
</comment>
<dbReference type="Proteomes" id="UP001222958">
    <property type="component" value="Unassembled WGS sequence"/>
</dbReference>
<dbReference type="AlphaFoldDB" id="A0AAP4EE40"/>
<accession>A0AAP4EE40</accession>
<proteinExistence type="predicted"/>
<reference evidence="1" key="1">
    <citation type="submission" date="2023-04" db="EMBL/GenBank/DDBJ databases">
        <title>Epidemiological investigation of Clostridium perfringens isolated from cattle.</title>
        <authorList>
            <person name="Tian R."/>
        </authorList>
    </citation>
    <scope>NUCLEOTIDE SEQUENCE</scope>
    <source>
        <strain evidence="1">ZWCP172</strain>
    </source>
</reference>
<dbReference type="EMBL" id="JARVUX010000001">
    <property type="protein sequence ID" value="MDH2334566.1"/>
    <property type="molecule type" value="Genomic_DNA"/>
</dbReference>
<dbReference type="NCBIfam" id="TIGR01603">
    <property type="entry name" value="maj_tail_phi13"/>
    <property type="match status" value="1"/>
</dbReference>
<gene>
    <name evidence="1" type="ORF">QDQ28_00030</name>
</gene>
<sequence>MRRIGFKNLHYAKLTADESESPQYGAVTKIPKCINIKTSDEYGEYTFYSEDTVEESGKKLVKSEIEIEVGYITNKLKADLTGIRYDSSTGKTYKGTTSNQPIVAILYEMPRSDGESDYRVLYKCTFAIEESEAKTIEDGVESSNFILKGVAVPLATTGDVDMEISSDDTSDGAENVITNFFKQVQV</sequence>
<evidence type="ECO:0008006" key="3">
    <source>
        <dbReference type="Google" id="ProtNLM"/>
    </source>
</evidence>
<dbReference type="RefSeq" id="WP_279856509.1">
    <property type="nucleotide sequence ID" value="NZ_JARVUX010000001.1"/>
</dbReference>